<sequence length="95" mass="11358">MEFRDQHLEDFYVNDTSHRKIPRNLESVLFRKLQMLDAATDYRDLLIPPNNQFEHLNPPLEGYCSIRVNKQYRLIFKLSDGEVTETYLDPHAYRG</sequence>
<evidence type="ECO:0000313" key="1">
    <source>
        <dbReference type="EMBL" id="RIW17886.1"/>
    </source>
</evidence>
<accession>A0A8B3DT68</accession>
<evidence type="ECO:0000313" key="2">
    <source>
        <dbReference type="Proteomes" id="UP000253437"/>
    </source>
</evidence>
<gene>
    <name evidence="1" type="ORF">DS957_003730</name>
</gene>
<dbReference type="PANTHER" id="PTHR40266:SF2">
    <property type="entry name" value="TOXIN HIGB-1"/>
    <property type="match status" value="1"/>
</dbReference>
<dbReference type="SUPFAM" id="SSF143011">
    <property type="entry name" value="RelE-like"/>
    <property type="match status" value="1"/>
</dbReference>
<name>A0A8B3DT68_VIBHA</name>
<dbReference type="Pfam" id="PF05015">
    <property type="entry name" value="HigB-like_toxin"/>
    <property type="match status" value="1"/>
</dbReference>
<reference evidence="1 2" key="1">
    <citation type="submission" date="2018-08" db="EMBL/GenBank/DDBJ databases">
        <title>Vibrio harveyi strains pathogenic to white snook Centropomus viridis Lockington (1877) and potential probiotic bacteria.</title>
        <authorList>
            <person name="Soto-Rodriguez S."/>
            <person name="Gomez-Gil B."/>
            <person name="Lozano-Olvera R."/>
        </authorList>
    </citation>
    <scope>NUCLEOTIDE SEQUENCE [LARGE SCALE GENOMIC DNA]</scope>
    <source>
        <strain evidence="1 2">CAIM 1508</strain>
    </source>
</reference>
<dbReference type="InterPro" id="IPR035093">
    <property type="entry name" value="RelE/ParE_toxin_dom_sf"/>
</dbReference>
<dbReference type="Proteomes" id="UP000253437">
    <property type="component" value="Unassembled WGS sequence"/>
</dbReference>
<dbReference type="AlphaFoldDB" id="A0A8B3DT68"/>
<dbReference type="RefSeq" id="WP_114091718.1">
    <property type="nucleotide sequence ID" value="NZ_QOUW02000007.1"/>
</dbReference>
<dbReference type="Gene3D" id="3.30.2310.20">
    <property type="entry name" value="RelE-like"/>
    <property type="match status" value="1"/>
</dbReference>
<dbReference type="PANTHER" id="PTHR40266">
    <property type="entry name" value="TOXIN HIGB-1"/>
    <property type="match status" value="1"/>
</dbReference>
<organism evidence="1 2">
    <name type="scientific">Vibrio harveyi</name>
    <name type="common">Beneckea harveyi</name>
    <dbReference type="NCBI Taxonomy" id="669"/>
    <lineage>
        <taxon>Bacteria</taxon>
        <taxon>Pseudomonadati</taxon>
        <taxon>Pseudomonadota</taxon>
        <taxon>Gammaproteobacteria</taxon>
        <taxon>Vibrionales</taxon>
        <taxon>Vibrionaceae</taxon>
        <taxon>Vibrio</taxon>
    </lineage>
</organism>
<dbReference type="EMBL" id="QOUW02000007">
    <property type="protein sequence ID" value="RIW17886.1"/>
    <property type="molecule type" value="Genomic_DNA"/>
</dbReference>
<proteinExistence type="predicted"/>
<comment type="caution">
    <text evidence="1">The sequence shown here is derived from an EMBL/GenBank/DDBJ whole genome shotgun (WGS) entry which is preliminary data.</text>
</comment>
<protein>
    <submittedName>
        <fullName evidence="1">Toxin</fullName>
    </submittedName>
</protein>
<dbReference type="InterPro" id="IPR007711">
    <property type="entry name" value="HigB-1"/>
</dbReference>